<feature type="domain" description="Carboxylesterase type B" evidence="5">
    <location>
        <begin position="45"/>
        <end position="535"/>
    </location>
</feature>
<feature type="region of interest" description="Disordered" evidence="4">
    <location>
        <begin position="402"/>
        <end position="425"/>
    </location>
</feature>
<dbReference type="AlphaFoldDB" id="A0A2T2P8W5"/>
<feature type="signal peptide" evidence="3">
    <location>
        <begin position="1"/>
        <end position="19"/>
    </location>
</feature>
<dbReference type="EC" id="3.1.1.-" evidence="3"/>
<dbReference type="InterPro" id="IPR019819">
    <property type="entry name" value="Carboxylesterase_B_CS"/>
</dbReference>
<accession>A0A2T2P8W5</accession>
<dbReference type="Pfam" id="PF00135">
    <property type="entry name" value="COesterase"/>
    <property type="match status" value="1"/>
</dbReference>
<dbReference type="PROSITE" id="PS00941">
    <property type="entry name" value="CARBOXYLESTERASE_B_2"/>
    <property type="match status" value="1"/>
</dbReference>
<name>A0A2T2P8W5_CORCC</name>
<reference evidence="6 7" key="1">
    <citation type="journal article" date="2018" name="Front. Microbiol.">
        <title>Genome-Wide Analysis of Corynespora cassiicola Leaf Fall Disease Putative Effectors.</title>
        <authorList>
            <person name="Lopez D."/>
            <person name="Ribeiro S."/>
            <person name="Label P."/>
            <person name="Fumanal B."/>
            <person name="Venisse J.S."/>
            <person name="Kohler A."/>
            <person name="de Oliveira R.R."/>
            <person name="Labutti K."/>
            <person name="Lipzen A."/>
            <person name="Lail K."/>
            <person name="Bauer D."/>
            <person name="Ohm R.A."/>
            <person name="Barry K.W."/>
            <person name="Spatafora J."/>
            <person name="Grigoriev I.V."/>
            <person name="Martin F.M."/>
            <person name="Pujade-Renaud V."/>
        </authorList>
    </citation>
    <scope>NUCLEOTIDE SEQUENCE [LARGE SCALE GENOMIC DNA]</scope>
    <source>
        <strain evidence="6 7">Philippines</strain>
    </source>
</reference>
<evidence type="ECO:0000256" key="1">
    <source>
        <dbReference type="ARBA" id="ARBA00005964"/>
    </source>
</evidence>
<feature type="compositionally biased region" description="Pro residues" evidence="4">
    <location>
        <begin position="409"/>
        <end position="420"/>
    </location>
</feature>
<dbReference type="InterPro" id="IPR002018">
    <property type="entry name" value="CarbesteraseB"/>
</dbReference>
<dbReference type="PANTHER" id="PTHR43918">
    <property type="entry name" value="ACETYLCHOLINESTERASE"/>
    <property type="match status" value="1"/>
</dbReference>
<gene>
    <name evidence="6" type="ORF">BS50DRAFT_627449</name>
</gene>
<dbReference type="InterPro" id="IPR019826">
    <property type="entry name" value="Carboxylesterase_B_AS"/>
</dbReference>
<dbReference type="EMBL" id="KZ678128">
    <property type="protein sequence ID" value="PSN74085.1"/>
    <property type="molecule type" value="Genomic_DNA"/>
</dbReference>
<organism evidence="6 7">
    <name type="scientific">Corynespora cassiicola Philippines</name>
    <dbReference type="NCBI Taxonomy" id="1448308"/>
    <lineage>
        <taxon>Eukaryota</taxon>
        <taxon>Fungi</taxon>
        <taxon>Dikarya</taxon>
        <taxon>Ascomycota</taxon>
        <taxon>Pezizomycotina</taxon>
        <taxon>Dothideomycetes</taxon>
        <taxon>Pleosporomycetidae</taxon>
        <taxon>Pleosporales</taxon>
        <taxon>Corynesporascaceae</taxon>
        <taxon>Corynespora</taxon>
    </lineage>
</organism>
<evidence type="ECO:0000256" key="3">
    <source>
        <dbReference type="RuleBase" id="RU361235"/>
    </source>
</evidence>
<protein>
    <recommendedName>
        <fullName evidence="3">Carboxylic ester hydrolase</fullName>
        <ecNumber evidence="3">3.1.1.-</ecNumber>
    </recommendedName>
</protein>
<dbReference type="SUPFAM" id="SSF53474">
    <property type="entry name" value="alpha/beta-Hydrolases"/>
    <property type="match status" value="1"/>
</dbReference>
<sequence length="580" mass="63246">MTLLKNWIALSACASAALAAPYSTPPKQHDGHGYGHGHGNGGYGEPTVTIKNGTLEGRYSPEYDQDFFLGVPYAQPPVGPLRFRTPKSLNATWDAPLSVKEYGAACYGYGSDQFPYQDNLSEDCLYLNVVRPAGYEGETLPVAYWIHGGGLRQGTGIDQRYNLSFIVQRSVDIGKPIVGVTINYRLSLWGFPNGQEVIDSGNANLGFKDQRLGLHWVQENIEAFGGDPQKVTIFGESAGALSVGMHLTAYGGRDDGLFRGAIMQSGNPVSYRTLNYNTNAFQNASAQLGCGDAPSKLECLRTLDANVIDSWINSTAGLSFAWNPIIDGDFIQGKTSEQLASGAFVHVPIIDGANSDEGTAYGPKPMNSSQQFFTNLTQVANPVRLTAEQANKVMELYPRNMTDGAIPANQPPSWTPPPSSGPESRRSDAYFGDLYFIAGRRKTCQAWANNDLPAFCYRFNTIPHGISSAIGATHFQEVAFVFNNQLGVGYGYPNVSRDPFEGMPQGYFDLAETMSASWVSFVSDLHPGEYWPQYTLGEDGVGDNWVFDANVTGLGYVERDDFRKAGIDLINSWDSEVFGR</sequence>
<dbReference type="Proteomes" id="UP000240883">
    <property type="component" value="Unassembled WGS sequence"/>
</dbReference>
<keyword evidence="2 3" id="KW-0378">Hydrolase</keyword>
<evidence type="ECO:0000256" key="2">
    <source>
        <dbReference type="ARBA" id="ARBA00022801"/>
    </source>
</evidence>
<evidence type="ECO:0000259" key="5">
    <source>
        <dbReference type="Pfam" id="PF00135"/>
    </source>
</evidence>
<evidence type="ECO:0000313" key="7">
    <source>
        <dbReference type="Proteomes" id="UP000240883"/>
    </source>
</evidence>
<dbReference type="GO" id="GO:0052689">
    <property type="term" value="F:carboxylic ester hydrolase activity"/>
    <property type="evidence" value="ECO:0007669"/>
    <property type="project" value="TreeGrafter"/>
</dbReference>
<dbReference type="PROSITE" id="PS00122">
    <property type="entry name" value="CARBOXYLESTERASE_B_1"/>
    <property type="match status" value="1"/>
</dbReference>
<evidence type="ECO:0000313" key="6">
    <source>
        <dbReference type="EMBL" id="PSN74085.1"/>
    </source>
</evidence>
<dbReference type="PANTHER" id="PTHR43918:SF4">
    <property type="entry name" value="CARBOXYLIC ESTER HYDROLASE"/>
    <property type="match status" value="1"/>
</dbReference>
<keyword evidence="3" id="KW-0732">Signal</keyword>
<proteinExistence type="inferred from homology"/>
<evidence type="ECO:0000256" key="4">
    <source>
        <dbReference type="SAM" id="MobiDB-lite"/>
    </source>
</evidence>
<dbReference type="InterPro" id="IPR029058">
    <property type="entry name" value="AB_hydrolase_fold"/>
</dbReference>
<dbReference type="STRING" id="1448308.A0A2T2P8W5"/>
<comment type="similarity">
    <text evidence="1 3">Belongs to the type-B carboxylesterase/lipase family.</text>
</comment>
<dbReference type="OrthoDB" id="408631at2759"/>
<dbReference type="Gene3D" id="3.40.50.1820">
    <property type="entry name" value="alpha/beta hydrolase"/>
    <property type="match status" value="1"/>
</dbReference>
<dbReference type="InterPro" id="IPR050654">
    <property type="entry name" value="AChE-related_enzymes"/>
</dbReference>
<feature type="chain" id="PRO_5015371416" description="Carboxylic ester hydrolase" evidence="3">
    <location>
        <begin position="20"/>
        <end position="580"/>
    </location>
</feature>
<keyword evidence="7" id="KW-1185">Reference proteome</keyword>